<evidence type="ECO:0000256" key="6">
    <source>
        <dbReference type="SAM" id="MobiDB-lite"/>
    </source>
</evidence>
<proteinExistence type="inferred from homology"/>
<evidence type="ECO:0000313" key="8">
    <source>
        <dbReference type="Proteomes" id="UP000276215"/>
    </source>
</evidence>
<feature type="binding site" evidence="5">
    <location>
        <position position="195"/>
    </location>
    <ligand>
        <name>Mg(2+)</name>
        <dbReference type="ChEBI" id="CHEBI:18420"/>
    </ligand>
</feature>
<dbReference type="OrthoDB" id="3265906at2759"/>
<dbReference type="AlphaFoldDB" id="A0A3N4JRY3"/>
<dbReference type="GO" id="GO:0061542">
    <property type="term" value="F:3-demethylubiquinol 3-O-methyltransferase activity"/>
    <property type="evidence" value="ECO:0007669"/>
    <property type="project" value="UniProtKB-UniRule"/>
</dbReference>
<dbReference type="EC" id="2.1.1.114" evidence="5"/>
<dbReference type="SUPFAM" id="SSF53335">
    <property type="entry name" value="S-adenosyl-L-methionine-dependent methyltransferases"/>
    <property type="match status" value="1"/>
</dbReference>
<comment type="pathway">
    <text evidence="5">Cofactor biosynthesis; ubiquinone biosynthesis.</text>
</comment>
<keyword evidence="8" id="KW-1185">Reference proteome</keyword>
<feature type="binding site" evidence="5">
    <location>
        <position position="191"/>
    </location>
    <ligand>
        <name>Mg(2+)</name>
        <dbReference type="ChEBI" id="CHEBI:18420"/>
    </ligand>
</feature>
<keyword evidence="7" id="KW-0830">Ubiquinone</keyword>
<feature type="binding site" evidence="5">
    <location>
        <position position="115"/>
    </location>
    <ligand>
        <name>S-adenosyl-L-methionine</name>
        <dbReference type="ChEBI" id="CHEBI:59789"/>
    </ligand>
</feature>
<comment type="cofactor">
    <cofactor evidence="5">
        <name>Mg(2+)</name>
        <dbReference type="ChEBI" id="CHEBI:18420"/>
    </cofactor>
</comment>
<comment type="catalytic activity">
    <reaction evidence="5">
        <text>a 3-demethylubiquinol + S-adenosyl-L-methionine = a ubiquinol + S-adenosyl-L-homocysteine + H(+)</text>
        <dbReference type="Rhea" id="RHEA:44380"/>
        <dbReference type="Rhea" id="RHEA-COMP:9566"/>
        <dbReference type="Rhea" id="RHEA-COMP:10914"/>
        <dbReference type="ChEBI" id="CHEBI:15378"/>
        <dbReference type="ChEBI" id="CHEBI:17976"/>
        <dbReference type="ChEBI" id="CHEBI:57856"/>
        <dbReference type="ChEBI" id="CHEBI:59789"/>
        <dbReference type="ChEBI" id="CHEBI:84422"/>
        <dbReference type="EC" id="2.1.1.64"/>
    </reaction>
</comment>
<dbReference type="InterPro" id="IPR010233">
    <property type="entry name" value="UbiG_MeTrfase"/>
</dbReference>
<feature type="binding site" evidence="5">
    <location>
        <position position="194"/>
    </location>
    <ligand>
        <name>Mg(2+)</name>
        <dbReference type="ChEBI" id="CHEBI:18420"/>
    </ligand>
</feature>
<evidence type="ECO:0000256" key="2">
    <source>
        <dbReference type="ARBA" id="ARBA00022679"/>
    </source>
</evidence>
<comment type="similarity">
    <text evidence="5">Belongs to the class I-like SAM-binding methyltransferase superfamily. UbiG/COQ3 family.</text>
</comment>
<dbReference type="Pfam" id="PF13489">
    <property type="entry name" value="Methyltransf_23"/>
    <property type="match status" value="1"/>
</dbReference>
<comment type="catalytic activity">
    <reaction evidence="5">
        <text>a 3,4-dihydroxy-5-(all-trans-polyprenyl)benzoate + S-adenosyl-L-methionine = a 4-hydroxy-3-methoxy-5-(all-trans-polyprenyl)benzoate + S-adenosyl-L-homocysteine + H(+)</text>
        <dbReference type="Rhea" id="RHEA:44452"/>
        <dbReference type="Rhea" id="RHEA-COMP:10930"/>
        <dbReference type="Rhea" id="RHEA-COMP:10931"/>
        <dbReference type="ChEBI" id="CHEBI:15378"/>
        <dbReference type="ChEBI" id="CHEBI:57856"/>
        <dbReference type="ChEBI" id="CHEBI:59789"/>
        <dbReference type="ChEBI" id="CHEBI:64694"/>
        <dbReference type="ChEBI" id="CHEBI:84443"/>
        <dbReference type="EC" id="2.1.1.114"/>
    </reaction>
</comment>
<keyword evidence="5" id="KW-0496">Mitochondrion</keyword>
<dbReference type="EC" id="2.1.1.64" evidence="5"/>
<keyword evidence="3 5" id="KW-0831">Ubiquinone biosynthesis</keyword>
<dbReference type="GO" id="GO:0120537">
    <property type="term" value="F:3-demethylubiquinone 3-O-methyltransferase activity"/>
    <property type="evidence" value="ECO:0007669"/>
    <property type="project" value="RHEA"/>
</dbReference>
<reference evidence="7 8" key="1">
    <citation type="journal article" date="2018" name="Nat. Ecol. Evol.">
        <title>Pezizomycetes genomes reveal the molecular basis of ectomycorrhizal truffle lifestyle.</title>
        <authorList>
            <person name="Murat C."/>
            <person name="Payen T."/>
            <person name="Noel B."/>
            <person name="Kuo A."/>
            <person name="Morin E."/>
            <person name="Chen J."/>
            <person name="Kohler A."/>
            <person name="Krizsan K."/>
            <person name="Balestrini R."/>
            <person name="Da Silva C."/>
            <person name="Montanini B."/>
            <person name="Hainaut M."/>
            <person name="Levati E."/>
            <person name="Barry K.W."/>
            <person name="Belfiori B."/>
            <person name="Cichocki N."/>
            <person name="Clum A."/>
            <person name="Dockter R.B."/>
            <person name="Fauchery L."/>
            <person name="Guy J."/>
            <person name="Iotti M."/>
            <person name="Le Tacon F."/>
            <person name="Lindquist E.A."/>
            <person name="Lipzen A."/>
            <person name="Malagnac F."/>
            <person name="Mello A."/>
            <person name="Molinier V."/>
            <person name="Miyauchi S."/>
            <person name="Poulain J."/>
            <person name="Riccioni C."/>
            <person name="Rubini A."/>
            <person name="Sitrit Y."/>
            <person name="Splivallo R."/>
            <person name="Traeger S."/>
            <person name="Wang M."/>
            <person name="Zifcakova L."/>
            <person name="Wipf D."/>
            <person name="Zambonelli A."/>
            <person name="Paolocci F."/>
            <person name="Nowrousian M."/>
            <person name="Ottonello S."/>
            <person name="Baldrian P."/>
            <person name="Spatafora J.W."/>
            <person name="Henrissat B."/>
            <person name="Nagy L.G."/>
            <person name="Aury J.M."/>
            <person name="Wincker P."/>
            <person name="Grigoriev I.V."/>
            <person name="Bonfante P."/>
            <person name="Martin F.M."/>
        </authorList>
    </citation>
    <scope>NUCLEOTIDE SEQUENCE [LARGE SCALE GENOMIC DNA]</scope>
    <source>
        <strain evidence="7 8">120613-1</strain>
    </source>
</reference>
<keyword evidence="2 5" id="KW-0808">Transferase</keyword>
<evidence type="ECO:0000256" key="5">
    <source>
        <dbReference type="HAMAP-Rule" id="MF_03190"/>
    </source>
</evidence>
<dbReference type="PANTHER" id="PTHR43464:SF19">
    <property type="entry name" value="UBIQUINONE BIOSYNTHESIS O-METHYLTRANSFERASE, MITOCHONDRIAL"/>
    <property type="match status" value="1"/>
</dbReference>
<comment type="subunit">
    <text evidence="5">Component of a multi-subunit COQ enzyme complex, composed of at least COQ3, COQ4, COQ5, COQ6, COQ7 and COQ9.</text>
</comment>
<feature type="region of interest" description="Disordered" evidence="6">
    <location>
        <begin position="82"/>
        <end position="102"/>
    </location>
</feature>
<sequence>MPSKIPLLIRTRPSLIRLLKSLGINSTRFHSTSSVDQTEISHFANLASTWWDSHGSSRLLHLMNPIRLSFIQRCLLKGSPIPASSSARTSPEKLDPTAQVQDADSPQKLRFLDIGCGGGILAEALARLPSTESVVAIDPSKEVLSVALEHARQDPMLTVGEKLRYINATIEQLPKELEGRQSQFDVVTLMEVIEHVPRPSSFLTVTMQHVKPGGWLVLSTIARTWTSYFTTKLVAEDILGIVPRGTHDWNKYINADELREFFEGKEGWEEVVVMGCVYVPGLGWREVRGGEKVGNYFFGVRRGLGEGSDDK</sequence>
<organism evidence="7 8">
    <name type="scientific">Choiromyces venosus 120613-1</name>
    <dbReference type="NCBI Taxonomy" id="1336337"/>
    <lineage>
        <taxon>Eukaryota</taxon>
        <taxon>Fungi</taxon>
        <taxon>Dikarya</taxon>
        <taxon>Ascomycota</taxon>
        <taxon>Pezizomycotina</taxon>
        <taxon>Pezizomycetes</taxon>
        <taxon>Pezizales</taxon>
        <taxon>Tuberaceae</taxon>
        <taxon>Choiromyces</taxon>
    </lineage>
</organism>
<keyword evidence="5" id="KW-0472">Membrane</keyword>
<dbReference type="Proteomes" id="UP000276215">
    <property type="component" value="Unassembled WGS sequence"/>
</dbReference>
<comment type="function">
    <text evidence="5">O-methyltransferase required for two non-consecutive steps during ubiquinone biosynthesis. Catalyzes the 2 O-methylation of 3,4-dihydroxy-5-(all-trans-polyprenyl)benzoic acid into 4-hydroxy-3-methoxy-5-(all-trans-polyprenyl)benzoic acid. Also catalyzes the last step of ubiquinone biosynthesis by mediating methylation of 3-demethylubiquinone into ubiquinone. Also able to mediate the methylation of 3-demethylubiquinol into ubiquinol.</text>
</comment>
<comment type="subcellular location">
    <subcellularLocation>
        <location evidence="5">Mitochondrion inner membrane</location>
        <topology evidence="5">Peripheral membrane protein</topology>
        <orientation evidence="5">Matrix side</orientation>
    </subcellularLocation>
</comment>
<keyword evidence="4 5" id="KW-0949">S-adenosyl-L-methionine</keyword>
<feature type="binding site" evidence="5">
    <location>
        <position position="138"/>
    </location>
    <ligand>
        <name>S-adenosyl-L-methionine</name>
        <dbReference type="ChEBI" id="CHEBI:59789"/>
    </ligand>
</feature>
<feature type="binding site" evidence="5">
    <location>
        <position position="190"/>
    </location>
    <ligand>
        <name>S-adenosyl-L-methionine</name>
        <dbReference type="ChEBI" id="CHEBI:59789"/>
    </ligand>
</feature>
<dbReference type="GO" id="GO:0046872">
    <property type="term" value="F:metal ion binding"/>
    <property type="evidence" value="ECO:0007669"/>
    <property type="project" value="UniProtKB-KW"/>
</dbReference>
<dbReference type="EC" id="2.1.1.-" evidence="5"/>
<evidence type="ECO:0000313" key="7">
    <source>
        <dbReference type="EMBL" id="RPB01096.1"/>
    </source>
</evidence>
<dbReference type="STRING" id="1336337.A0A3N4JRY3"/>
<dbReference type="EMBL" id="ML120376">
    <property type="protein sequence ID" value="RPB01096.1"/>
    <property type="molecule type" value="Genomic_DNA"/>
</dbReference>
<protein>
    <recommendedName>
        <fullName evidence="5">Ubiquinone biosynthesis O-methyltransferase, mitochondrial</fullName>
    </recommendedName>
    <alternativeName>
        <fullName evidence="5">3-demethylubiquinol 3-O-methyltransferase</fullName>
        <ecNumber evidence="5">2.1.1.64</ecNumber>
    </alternativeName>
    <alternativeName>
        <fullName evidence="5">3-demethylubiquinone 3-O-methyltransferase</fullName>
        <ecNumber evidence="5">2.1.1.-</ecNumber>
    </alternativeName>
    <alternativeName>
        <fullName evidence="5">Polyprenyldihydroxybenzoate methyltransferase</fullName>
        <ecNumber evidence="5">2.1.1.114</ecNumber>
    </alternativeName>
</protein>
<evidence type="ECO:0000256" key="3">
    <source>
        <dbReference type="ARBA" id="ARBA00022688"/>
    </source>
</evidence>
<dbReference type="InterPro" id="IPR029063">
    <property type="entry name" value="SAM-dependent_MTases_sf"/>
</dbReference>
<name>A0A3N4JRY3_9PEZI</name>
<gene>
    <name evidence="5" type="primary">COQ3</name>
    <name evidence="7" type="ORF">L873DRAFT_1842748</name>
</gene>
<dbReference type="PANTHER" id="PTHR43464">
    <property type="entry name" value="METHYLTRANSFERASE"/>
    <property type="match status" value="1"/>
</dbReference>
<keyword evidence="5" id="KW-0999">Mitochondrion inner membrane</keyword>
<dbReference type="NCBIfam" id="TIGR01983">
    <property type="entry name" value="UbiG"/>
    <property type="match status" value="1"/>
</dbReference>
<dbReference type="GO" id="GO:0010420">
    <property type="term" value="F:polyprenyldihydroxybenzoate methyltransferase activity"/>
    <property type="evidence" value="ECO:0007669"/>
    <property type="project" value="UniProtKB-UniRule"/>
</dbReference>
<keyword evidence="1 5" id="KW-0489">Methyltransferase</keyword>
<dbReference type="CDD" id="cd02440">
    <property type="entry name" value="AdoMet_MTases"/>
    <property type="match status" value="1"/>
</dbReference>
<comment type="catalytic activity">
    <reaction evidence="5">
        <text>a 3-demethylubiquinone + S-adenosyl-L-methionine = a ubiquinone + S-adenosyl-L-homocysteine</text>
        <dbReference type="Rhea" id="RHEA:81215"/>
        <dbReference type="Rhea" id="RHEA-COMP:9565"/>
        <dbReference type="Rhea" id="RHEA-COMP:19654"/>
        <dbReference type="ChEBI" id="CHEBI:16389"/>
        <dbReference type="ChEBI" id="CHEBI:57856"/>
        <dbReference type="ChEBI" id="CHEBI:59789"/>
        <dbReference type="ChEBI" id="CHEBI:231825"/>
    </reaction>
</comment>
<evidence type="ECO:0000256" key="1">
    <source>
        <dbReference type="ARBA" id="ARBA00022603"/>
    </source>
</evidence>
<accession>A0A3N4JRY3</accession>
<evidence type="ECO:0000256" key="4">
    <source>
        <dbReference type="ARBA" id="ARBA00022691"/>
    </source>
</evidence>
<dbReference type="UniPathway" id="UPA00232"/>
<feature type="binding site" evidence="5">
    <location>
        <position position="67"/>
    </location>
    <ligand>
        <name>S-adenosyl-L-methionine</name>
        <dbReference type="ChEBI" id="CHEBI:59789"/>
    </ligand>
</feature>
<dbReference type="HAMAP" id="MF_00472">
    <property type="entry name" value="UbiG"/>
    <property type="match status" value="1"/>
</dbReference>
<keyword evidence="5" id="KW-0479">Metal-binding</keyword>
<dbReference type="Gene3D" id="3.40.50.150">
    <property type="entry name" value="Vaccinia Virus protein VP39"/>
    <property type="match status" value="1"/>
</dbReference>
<dbReference type="GO" id="GO:0031314">
    <property type="term" value="C:extrinsic component of mitochondrial inner membrane"/>
    <property type="evidence" value="ECO:0007669"/>
    <property type="project" value="UniProtKB-UniRule"/>
</dbReference>
<keyword evidence="5" id="KW-0460">Magnesium</keyword>
<dbReference type="GO" id="GO:0032259">
    <property type="term" value="P:methylation"/>
    <property type="evidence" value="ECO:0007669"/>
    <property type="project" value="UniProtKB-KW"/>
</dbReference>